<dbReference type="Proteomes" id="UP000789595">
    <property type="component" value="Unassembled WGS sequence"/>
</dbReference>
<dbReference type="PANTHER" id="PTHR23244">
    <property type="entry name" value="KELCH REPEAT DOMAIN"/>
    <property type="match status" value="1"/>
</dbReference>
<evidence type="ECO:0000313" key="2">
    <source>
        <dbReference type="EMBL" id="CAH0374594.1"/>
    </source>
</evidence>
<dbReference type="PANTHER" id="PTHR23244:SF471">
    <property type="entry name" value="GUANINE NUCLEOTIDE-BINDING PROTEIN SUBUNIT BETA 1-RELATED"/>
    <property type="match status" value="1"/>
</dbReference>
<evidence type="ECO:0000313" key="3">
    <source>
        <dbReference type="Proteomes" id="UP000789595"/>
    </source>
</evidence>
<dbReference type="Gene3D" id="2.120.10.80">
    <property type="entry name" value="Kelch-type beta propeller"/>
    <property type="match status" value="1"/>
</dbReference>
<dbReference type="InterPro" id="IPR015915">
    <property type="entry name" value="Kelch-typ_b-propeller"/>
</dbReference>
<dbReference type="OrthoDB" id="59517at2759"/>
<keyword evidence="1" id="KW-0732">Signal</keyword>
<name>A0A8J2SWE7_9STRA</name>
<gene>
    <name evidence="2" type="ORF">PECAL_4P18900</name>
</gene>
<reference evidence="2" key="1">
    <citation type="submission" date="2021-11" db="EMBL/GenBank/DDBJ databases">
        <authorList>
            <consortium name="Genoscope - CEA"/>
            <person name="William W."/>
        </authorList>
    </citation>
    <scope>NUCLEOTIDE SEQUENCE</scope>
</reference>
<accession>A0A8J2SWE7</accession>
<dbReference type="AlphaFoldDB" id="A0A8J2SWE7"/>
<protein>
    <submittedName>
        <fullName evidence="2">Uncharacterized protein</fullName>
    </submittedName>
</protein>
<feature type="chain" id="PRO_5035314605" evidence="1">
    <location>
        <begin position="17"/>
        <end position="1148"/>
    </location>
</feature>
<keyword evidence="3" id="KW-1185">Reference proteome</keyword>
<feature type="signal peptide" evidence="1">
    <location>
        <begin position="1"/>
        <end position="16"/>
    </location>
</feature>
<dbReference type="EMBL" id="CAKKNE010000004">
    <property type="protein sequence ID" value="CAH0374594.1"/>
    <property type="molecule type" value="Genomic_DNA"/>
</dbReference>
<comment type="caution">
    <text evidence="2">The sequence shown here is derived from an EMBL/GenBank/DDBJ whole genome shotgun (WGS) entry which is preliminary data.</text>
</comment>
<proteinExistence type="predicted"/>
<organism evidence="2 3">
    <name type="scientific">Pelagomonas calceolata</name>
    <dbReference type="NCBI Taxonomy" id="35677"/>
    <lineage>
        <taxon>Eukaryota</taxon>
        <taxon>Sar</taxon>
        <taxon>Stramenopiles</taxon>
        <taxon>Ochrophyta</taxon>
        <taxon>Pelagophyceae</taxon>
        <taxon>Pelagomonadales</taxon>
        <taxon>Pelagomonadaceae</taxon>
        <taxon>Pelagomonas</taxon>
    </lineage>
</organism>
<sequence>MARLAYALLLLRFTEAALPTYIMEELYGDECWPKKAQTRKERENCFKAAQAGIRECETCNEAKGGRCTRFAEVTPATTTFTPRHGHASVVFPYRADADSPAELAIYVVGGRTDQYEKWNFQRTSRLADVWIYTIEKNDWQQLRQLRGDFVRRTSSAFLMEDVQQPGDIAPFWERFGHSLDVVVATVRLDRDQYKTRKDNVTVVMADEVRGSDAVDEGKDCRQDGGDQCCICRQDLLECAQDPSVASDACRAAQAQGLGWQAVRDAYLDYQLDEKTDCFQVFPSWTGNEPRKEDVDWAYVDPDSADSETRPCAYTEENKGGSLRDCSGEPRGIEKQFGEFLSGPYRGQLYDDVLAAAVTNDNEGIGGNLKWTPQRTHVPCIVAEDRAEVDAMILLGGFTPKPDRDVWASRDGVSWWFVGEAPWPARGYHSSAMFRGRLFIMGGSPLTNDVWAGTFEWRGYEKLDDRRDVFWLGELDEYVVREKWEMSWELVAPATGLFDYPESWNPVSDARRWAPRAGAGVTVQFSRKNGWGYTFQTQRVPEVQCKKVRVGDVLEVPKTCKISQLERGLTTVVEFEPEKGPHKVLKGPFNGSQEALFLTGGLAGWPERHPLFDGQKARNDVWYSLDGANWTLKAEFAPWPARAWHSLVAWSEPSDIYSDIAFNARMHDATPHAEEFGDARYRHDGRLAPRMWLTGGGYVGKQGIAVTKMVDAYADLWWSRDGLDWAQVGMAEGSERYICSTLEIFKIQEANEDFFLGKYSHTMVPFFYRHDVPVCGRPERGTYGAPAGLLSPTDCASRNEDPQTRRPAGNKIEVARVPTLYFIGGDPGYLEGEDLGPQLTMFRSEANILCELDGIMCPTRTGGVAACVEINQCVGCTDNSSLSHFSAMTWPSWLGRAVRNWHRHAIEQASRRWRGGRCDDSARTRRKILISTQVAAYSTIEDGPSGWPEKDRAGSRFGVPWRRPTCSAEMLRSKRMDDKGSAANPYECDPDSGANDALGGFCPSPLFGRGDKSDSFFEAENGTAFLEDPVALGHSVDDSFAHPLSKRALFEKTGRKYFHMTVYNATNVSATADPRSLVGRFRATRAAAVTFKEEPLVRDFIVRLTGCWCHSDLHMGEYCEYNTQREGAGLLRPSLALACVVAALALGLT</sequence>
<evidence type="ECO:0000256" key="1">
    <source>
        <dbReference type="SAM" id="SignalP"/>
    </source>
</evidence>